<keyword evidence="3 6" id="KW-0378">Hydrolase</keyword>
<dbReference type="RefSeq" id="WP_117356487.1">
    <property type="nucleotide sequence ID" value="NZ_QURH01000114.1"/>
</dbReference>
<evidence type="ECO:0000256" key="7">
    <source>
        <dbReference type="SAM" id="Phobius"/>
    </source>
</evidence>
<gene>
    <name evidence="9" type="ORF">DZF91_05970</name>
</gene>
<comment type="caution">
    <text evidence="9">The sequence shown here is derived from an EMBL/GenBank/DDBJ whole genome shotgun (WGS) entry which is preliminary data.</text>
</comment>
<accession>A0A372JRV0</accession>
<keyword evidence="7" id="KW-1133">Transmembrane helix</keyword>
<comment type="similarity">
    <text evidence="6">Belongs to the peptidase M48 family.</text>
</comment>
<dbReference type="GO" id="GO:0004222">
    <property type="term" value="F:metalloendopeptidase activity"/>
    <property type="evidence" value="ECO:0007669"/>
    <property type="project" value="InterPro"/>
</dbReference>
<keyword evidence="2" id="KW-0479">Metal-binding</keyword>
<dbReference type="GO" id="GO:0046872">
    <property type="term" value="F:metal ion binding"/>
    <property type="evidence" value="ECO:0007669"/>
    <property type="project" value="UniProtKB-KW"/>
</dbReference>
<evidence type="ECO:0000256" key="1">
    <source>
        <dbReference type="ARBA" id="ARBA00022670"/>
    </source>
</evidence>
<dbReference type="InterPro" id="IPR052173">
    <property type="entry name" value="Beta-lactam_resp_regulator"/>
</dbReference>
<evidence type="ECO:0000313" key="10">
    <source>
        <dbReference type="Proteomes" id="UP000261811"/>
    </source>
</evidence>
<feature type="domain" description="Peptidase M48" evidence="8">
    <location>
        <begin position="111"/>
        <end position="198"/>
    </location>
</feature>
<dbReference type="CDD" id="cd07326">
    <property type="entry name" value="M56_BlaR1_MecR1_like"/>
    <property type="match status" value="1"/>
</dbReference>
<evidence type="ECO:0000256" key="4">
    <source>
        <dbReference type="ARBA" id="ARBA00022833"/>
    </source>
</evidence>
<comment type="cofactor">
    <cofactor evidence="6">
        <name>Zn(2+)</name>
        <dbReference type="ChEBI" id="CHEBI:29105"/>
    </cofactor>
    <text evidence="6">Binds 1 zinc ion per subunit.</text>
</comment>
<proteinExistence type="inferred from homology"/>
<keyword evidence="4 6" id="KW-0862">Zinc</keyword>
<dbReference type="InterPro" id="IPR001915">
    <property type="entry name" value="Peptidase_M48"/>
</dbReference>
<dbReference type="Gene3D" id="3.30.2010.10">
    <property type="entry name" value="Metalloproteases ('zincins'), catalytic domain"/>
    <property type="match status" value="1"/>
</dbReference>
<evidence type="ECO:0000313" key="9">
    <source>
        <dbReference type="EMBL" id="RFU42516.1"/>
    </source>
</evidence>
<keyword evidence="1 6" id="KW-0645">Protease</keyword>
<dbReference type="PANTHER" id="PTHR34978">
    <property type="entry name" value="POSSIBLE SENSOR-TRANSDUCER PROTEIN BLAR"/>
    <property type="match status" value="1"/>
</dbReference>
<organism evidence="9 10">
    <name type="scientific">Actinomadura logoneensis</name>
    <dbReference type="NCBI Taxonomy" id="2293572"/>
    <lineage>
        <taxon>Bacteria</taxon>
        <taxon>Bacillati</taxon>
        <taxon>Actinomycetota</taxon>
        <taxon>Actinomycetes</taxon>
        <taxon>Streptosporangiales</taxon>
        <taxon>Thermomonosporaceae</taxon>
        <taxon>Actinomadura</taxon>
    </lineage>
</organism>
<dbReference type="PANTHER" id="PTHR34978:SF3">
    <property type="entry name" value="SLR0241 PROTEIN"/>
    <property type="match status" value="1"/>
</dbReference>
<keyword evidence="5 6" id="KW-0482">Metalloprotease</keyword>
<evidence type="ECO:0000256" key="6">
    <source>
        <dbReference type="RuleBase" id="RU003983"/>
    </source>
</evidence>
<evidence type="ECO:0000256" key="2">
    <source>
        <dbReference type="ARBA" id="ARBA00022723"/>
    </source>
</evidence>
<dbReference type="GO" id="GO:0006508">
    <property type="term" value="P:proteolysis"/>
    <property type="evidence" value="ECO:0007669"/>
    <property type="project" value="UniProtKB-KW"/>
</dbReference>
<dbReference type="OrthoDB" id="9785340at2"/>
<feature type="transmembrane region" description="Helical" evidence="7">
    <location>
        <begin position="82"/>
        <end position="107"/>
    </location>
</feature>
<feature type="transmembrane region" description="Helical" evidence="7">
    <location>
        <begin position="36"/>
        <end position="61"/>
    </location>
</feature>
<evidence type="ECO:0000256" key="5">
    <source>
        <dbReference type="ARBA" id="ARBA00023049"/>
    </source>
</evidence>
<keyword evidence="10" id="KW-1185">Reference proteome</keyword>
<keyword evidence="7" id="KW-0812">Transmembrane</keyword>
<sequence length="303" mass="32222">MIGTALLAAVALATVLGAHGLSKARWTWHTPRIAIGLWQALGLGWGIATIGALLSVALLPYRRGIVHGVPRMAGDSAARLDAVHMAALLAAVALTFVLLTMLATAVFRVVRARRRHRALLALVARGDSAAPDALVLDHPGAAAYCVPGVRSSKVVVSAGTLALLDDKELAAVLAHERAHARERHDLVLLPFYSLRQVFPQIGLVGRCLDAVELLIEMAADDRARRHRPAKELATALLRFAAARPGPAPSGTLGVAAADDIPVLARVNRLLRPEPQPRRIRLAAMAAIPMAIVLPIVLWTLPPF</sequence>
<reference evidence="9 10" key="1">
    <citation type="submission" date="2018-08" db="EMBL/GenBank/DDBJ databases">
        <title>Actinomadura jelena sp. nov., a novel Actinomycete isolated from soil in Chad.</title>
        <authorList>
            <person name="Shi L."/>
        </authorList>
    </citation>
    <scope>NUCLEOTIDE SEQUENCE [LARGE SCALE GENOMIC DNA]</scope>
    <source>
        <strain evidence="9 10">NEAU-G17</strain>
    </source>
</reference>
<evidence type="ECO:0000256" key="3">
    <source>
        <dbReference type="ARBA" id="ARBA00022801"/>
    </source>
</evidence>
<keyword evidence="7" id="KW-0472">Membrane</keyword>
<dbReference type="AlphaFoldDB" id="A0A372JRV0"/>
<dbReference type="Proteomes" id="UP000261811">
    <property type="component" value="Unassembled WGS sequence"/>
</dbReference>
<dbReference type="EMBL" id="QURH01000114">
    <property type="protein sequence ID" value="RFU42516.1"/>
    <property type="molecule type" value="Genomic_DNA"/>
</dbReference>
<evidence type="ECO:0000259" key="8">
    <source>
        <dbReference type="Pfam" id="PF01435"/>
    </source>
</evidence>
<feature type="transmembrane region" description="Helical" evidence="7">
    <location>
        <begin position="281"/>
        <end position="300"/>
    </location>
</feature>
<dbReference type="Pfam" id="PF01435">
    <property type="entry name" value="Peptidase_M48"/>
    <property type="match status" value="1"/>
</dbReference>
<name>A0A372JRV0_9ACTN</name>
<protein>
    <submittedName>
        <fullName evidence="9">M56 family peptidase</fullName>
    </submittedName>
</protein>